<dbReference type="GO" id="GO:0006355">
    <property type="term" value="P:regulation of DNA-templated transcription"/>
    <property type="evidence" value="ECO:0007669"/>
    <property type="project" value="InterPro"/>
</dbReference>
<evidence type="ECO:0000259" key="6">
    <source>
        <dbReference type="PROSITE" id="PS51005"/>
    </source>
</evidence>
<dbReference type="PANTHER" id="PTHR31719">
    <property type="entry name" value="NAC TRANSCRIPTION FACTOR 56"/>
    <property type="match status" value="1"/>
</dbReference>
<feature type="domain" description="NAC" evidence="6">
    <location>
        <begin position="10"/>
        <end position="187"/>
    </location>
</feature>
<dbReference type="EMBL" id="BQKI01000079">
    <property type="protein sequence ID" value="GJN26773.1"/>
    <property type="molecule type" value="Genomic_DNA"/>
</dbReference>
<evidence type="ECO:0000256" key="3">
    <source>
        <dbReference type="ARBA" id="ARBA00023163"/>
    </source>
</evidence>
<reference evidence="7" key="1">
    <citation type="journal article" date="2018" name="DNA Res.">
        <title>Multiple hybrid de novo genome assembly of finger millet, an orphan allotetraploid crop.</title>
        <authorList>
            <person name="Hatakeyama M."/>
            <person name="Aluri S."/>
            <person name="Balachadran M.T."/>
            <person name="Sivarajan S.R."/>
            <person name="Patrignani A."/>
            <person name="Gruter S."/>
            <person name="Poveda L."/>
            <person name="Shimizu-Inatsugi R."/>
            <person name="Baeten J."/>
            <person name="Francoijs K.J."/>
            <person name="Nataraja K.N."/>
            <person name="Reddy Y.A.N."/>
            <person name="Phadnis S."/>
            <person name="Ravikumar R.L."/>
            <person name="Schlapbach R."/>
            <person name="Sreeman S.M."/>
            <person name="Shimizu K.K."/>
        </authorList>
    </citation>
    <scope>NUCLEOTIDE SEQUENCE</scope>
</reference>
<name>A0AAV5ETQ1_ELECO</name>
<keyword evidence="8" id="KW-1185">Reference proteome</keyword>
<feature type="compositionally biased region" description="Polar residues" evidence="5">
    <location>
        <begin position="208"/>
        <end position="235"/>
    </location>
</feature>
<dbReference type="Pfam" id="PF02365">
    <property type="entry name" value="NAM"/>
    <property type="match status" value="1"/>
</dbReference>
<sequence length="604" mass="65444">MEGDNAKSKYPVGFRFKPTDEELVEYYLLPKLQGRPTVPNDAIIEADVYECDPEILINQKYRDRGEGRWHFLSPRTRKYQHGVRPSRRTADDRGRWKPSTGRSEKNPEASSEATPDEAAEKLCGDGAVKFCVNTLAYHVGPAKDEKKTKWLMHELTVPDYEIKLNSGAHDGGSMTLDRYAICTIYMSPLTKWYKDENGDTSAAGKAATSPTEQGTSAGSDQGTSSAPTTTVSSKQAGKRPVVEQQQQQQPGHAAAKKRARQMAQARDAPPAPMHGNGGGGAMGVPLGAGSTGYYIVSGQQVQMPWPPLTSNRLQGPVQLSPQRMYQHNGRPVAAPYHIQGQAPVQGLAGSSLRPPVSGHDSSFGRTMMMPPPPPSGLEPKVMRPPPQSGFKQKKMMPPPRPSGFQFQQKMMRPPPPSGSEQKMMMMHPQNGMMMNLAAGQTLPPPPAPQPGRQLPEVDMNDPYTQRVLSQLVAAMKAQESVQQQGPAAWNLPPPQQQQPPTLDAGANHPARANAMVAHPPGRGDHQHQHQHQQQQRSPVIPATNVSVSGDAATTAEVTPAPGNASSGLPVRGDADGESNADQHFADLDTMTAMPSAPWIVKEEH</sequence>
<feature type="region of interest" description="Disordered" evidence="5">
    <location>
        <begin position="555"/>
        <end position="581"/>
    </location>
</feature>
<evidence type="ECO:0000313" key="7">
    <source>
        <dbReference type="EMBL" id="GJN26773.1"/>
    </source>
</evidence>
<feature type="region of interest" description="Disordered" evidence="5">
    <location>
        <begin position="199"/>
        <end position="283"/>
    </location>
</feature>
<evidence type="ECO:0000256" key="1">
    <source>
        <dbReference type="ARBA" id="ARBA00023015"/>
    </source>
</evidence>
<organism evidence="7 8">
    <name type="scientific">Eleusine coracana subsp. coracana</name>
    <dbReference type="NCBI Taxonomy" id="191504"/>
    <lineage>
        <taxon>Eukaryota</taxon>
        <taxon>Viridiplantae</taxon>
        <taxon>Streptophyta</taxon>
        <taxon>Embryophyta</taxon>
        <taxon>Tracheophyta</taxon>
        <taxon>Spermatophyta</taxon>
        <taxon>Magnoliopsida</taxon>
        <taxon>Liliopsida</taxon>
        <taxon>Poales</taxon>
        <taxon>Poaceae</taxon>
        <taxon>PACMAD clade</taxon>
        <taxon>Chloridoideae</taxon>
        <taxon>Cynodonteae</taxon>
        <taxon>Eleusininae</taxon>
        <taxon>Eleusine</taxon>
    </lineage>
</organism>
<dbReference type="InterPro" id="IPR003441">
    <property type="entry name" value="NAC-dom"/>
</dbReference>
<comment type="caution">
    <text evidence="7">The sequence shown here is derived from an EMBL/GenBank/DDBJ whole genome shotgun (WGS) entry which is preliminary data.</text>
</comment>
<evidence type="ECO:0000256" key="4">
    <source>
        <dbReference type="ARBA" id="ARBA00023242"/>
    </source>
</evidence>
<dbReference type="InterPro" id="IPR036093">
    <property type="entry name" value="NAC_dom_sf"/>
</dbReference>
<dbReference type="PROSITE" id="PS51005">
    <property type="entry name" value="NAC"/>
    <property type="match status" value="1"/>
</dbReference>
<keyword evidence="4" id="KW-0539">Nucleus</keyword>
<feature type="region of interest" description="Disordered" evidence="5">
    <location>
        <begin position="346"/>
        <end position="400"/>
    </location>
</feature>
<protein>
    <recommendedName>
        <fullName evidence="6">NAC domain-containing protein</fullName>
    </recommendedName>
</protein>
<proteinExistence type="predicted"/>
<dbReference type="Proteomes" id="UP001054889">
    <property type="component" value="Unassembled WGS sequence"/>
</dbReference>
<evidence type="ECO:0000256" key="5">
    <source>
        <dbReference type="SAM" id="MobiDB-lite"/>
    </source>
</evidence>
<keyword evidence="3" id="KW-0804">Transcription</keyword>
<feature type="region of interest" description="Disordered" evidence="5">
    <location>
        <begin position="477"/>
        <end position="539"/>
    </location>
</feature>
<dbReference type="PANTHER" id="PTHR31719:SF243">
    <property type="entry name" value="NAC DOMAIN-CONTAINING PROTEIN"/>
    <property type="match status" value="1"/>
</dbReference>
<dbReference type="Gene3D" id="2.170.150.80">
    <property type="entry name" value="NAC domain"/>
    <property type="match status" value="1"/>
</dbReference>
<feature type="compositionally biased region" description="Pro residues" evidence="5">
    <location>
        <begin position="369"/>
        <end position="387"/>
    </location>
</feature>
<reference evidence="7" key="2">
    <citation type="submission" date="2021-12" db="EMBL/GenBank/DDBJ databases">
        <title>Resequencing data analysis of finger millet.</title>
        <authorList>
            <person name="Hatakeyama M."/>
            <person name="Aluri S."/>
            <person name="Balachadran M.T."/>
            <person name="Sivarajan S.R."/>
            <person name="Poveda L."/>
            <person name="Shimizu-Inatsugi R."/>
            <person name="Schlapbach R."/>
            <person name="Sreeman S.M."/>
            <person name="Shimizu K.K."/>
        </authorList>
    </citation>
    <scope>NUCLEOTIDE SEQUENCE</scope>
</reference>
<keyword evidence="2" id="KW-0238">DNA-binding</keyword>
<dbReference type="AlphaFoldDB" id="A0AAV5ETQ1"/>
<accession>A0AAV5ETQ1</accession>
<keyword evidence="1" id="KW-0805">Transcription regulation</keyword>
<evidence type="ECO:0000313" key="8">
    <source>
        <dbReference type="Proteomes" id="UP001054889"/>
    </source>
</evidence>
<evidence type="ECO:0000256" key="2">
    <source>
        <dbReference type="ARBA" id="ARBA00023125"/>
    </source>
</evidence>
<dbReference type="GO" id="GO:0003677">
    <property type="term" value="F:DNA binding"/>
    <property type="evidence" value="ECO:0007669"/>
    <property type="project" value="UniProtKB-KW"/>
</dbReference>
<dbReference type="SUPFAM" id="SSF101941">
    <property type="entry name" value="NAC domain"/>
    <property type="match status" value="1"/>
</dbReference>
<gene>
    <name evidence="7" type="primary">gb14732</name>
    <name evidence="7" type="ORF">PR202_gb14732</name>
</gene>
<feature type="region of interest" description="Disordered" evidence="5">
    <location>
        <begin position="80"/>
        <end position="118"/>
    </location>
</feature>